<dbReference type="SUPFAM" id="SSF55874">
    <property type="entry name" value="ATPase domain of HSP90 chaperone/DNA topoisomerase II/histidine kinase"/>
    <property type="match status" value="1"/>
</dbReference>
<keyword evidence="4" id="KW-0143">Chaperone</keyword>
<dbReference type="PRINTS" id="PR00775">
    <property type="entry name" value="HEATSHOCK90"/>
</dbReference>
<protein>
    <recommendedName>
        <fullName evidence="5">HD-CE domain-containing protein</fullName>
    </recommendedName>
</protein>
<gene>
    <name evidence="6" type="ORF">M666_12605</name>
</gene>
<dbReference type="KEGG" id="cbat:M666_12605"/>
<dbReference type="GeneID" id="78061581"/>
<dbReference type="AlphaFoldDB" id="A0AAU8RFX4"/>
<name>A0AAU8RFX4_9FLAO</name>
<dbReference type="InterPro" id="IPR001404">
    <property type="entry name" value="Hsp90_fam"/>
</dbReference>
<proteinExistence type="inferred from homology"/>
<dbReference type="GO" id="GO:0051082">
    <property type="term" value="F:unfolded protein binding"/>
    <property type="evidence" value="ECO:0007669"/>
    <property type="project" value="InterPro"/>
</dbReference>
<evidence type="ECO:0000256" key="4">
    <source>
        <dbReference type="ARBA" id="ARBA00023186"/>
    </source>
</evidence>
<comment type="similarity">
    <text evidence="1">Belongs to the heat shock protein 90 family.</text>
</comment>
<evidence type="ECO:0000256" key="2">
    <source>
        <dbReference type="ARBA" id="ARBA00022741"/>
    </source>
</evidence>
<dbReference type="Pfam" id="PF24391">
    <property type="entry name" value="HD-CE"/>
    <property type="match status" value="1"/>
</dbReference>
<dbReference type="GO" id="GO:0016887">
    <property type="term" value="F:ATP hydrolysis activity"/>
    <property type="evidence" value="ECO:0007669"/>
    <property type="project" value="InterPro"/>
</dbReference>
<dbReference type="RefSeq" id="WP_029446138.1">
    <property type="nucleotide sequence ID" value="NZ_CP009976.1"/>
</dbReference>
<dbReference type="SUPFAM" id="SSF109604">
    <property type="entry name" value="HD-domain/PDEase-like"/>
    <property type="match status" value="1"/>
</dbReference>
<evidence type="ECO:0000256" key="1">
    <source>
        <dbReference type="ARBA" id="ARBA00008239"/>
    </source>
</evidence>
<reference evidence="6 7" key="1">
    <citation type="journal article" date="2014" name="Environ. Microbiol.">
        <title>Contrasting genomic patterns and infection strategies of two co-existing Bacteroidetes podovirus genera.</title>
        <authorList>
            <person name="Holmfeldt K."/>
            <person name="Howard-Varona C."/>
            <person name="Solonenko N."/>
            <person name="Sullivan M.B."/>
        </authorList>
    </citation>
    <scope>NUCLEOTIDE SEQUENCE [LARGE SCALE GENOMIC DNA]</scope>
    <source>
        <strain evidence="6 7">18</strain>
    </source>
</reference>
<dbReference type="PANTHER" id="PTHR11528">
    <property type="entry name" value="HEAT SHOCK PROTEIN 90 FAMILY MEMBER"/>
    <property type="match status" value="1"/>
</dbReference>
<dbReference type="GO" id="GO:0140662">
    <property type="term" value="F:ATP-dependent protein folding chaperone"/>
    <property type="evidence" value="ECO:0007669"/>
    <property type="project" value="InterPro"/>
</dbReference>
<dbReference type="InterPro" id="IPR036890">
    <property type="entry name" value="HATPase_C_sf"/>
</dbReference>
<organism evidence="6 7">
    <name type="scientific">Cellulophaga baltica 18</name>
    <dbReference type="NCBI Taxonomy" id="1348584"/>
    <lineage>
        <taxon>Bacteria</taxon>
        <taxon>Pseudomonadati</taxon>
        <taxon>Bacteroidota</taxon>
        <taxon>Flavobacteriia</taxon>
        <taxon>Flavobacteriales</taxon>
        <taxon>Flavobacteriaceae</taxon>
        <taxon>Cellulophaga</taxon>
    </lineage>
</organism>
<dbReference type="InterPro" id="IPR056471">
    <property type="entry name" value="HD-CE"/>
</dbReference>
<evidence type="ECO:0000313" key="7">
    <source>
        <dbReference type="Proteomes" id="UP000030786"/>
    </source>
</evidence>
<dbReference type="EMBL" id="CP009976">
    <property type="protein sequence ID" value="AIZ42350.1"/>
    <property type="molecule type" value="Genomic_DNA"/>
</dbReference>
<sequence>MSEIKLKSKAEEKAEKAENLNAFSGIKLLHIKKQVALILAQIGREGIFDEYTKHDISHIDYMLDSLEWIIPNETQDIMTSSDWLMVTLAIYFHDLGMLVTKDEFKGRNKTSFKKYKQLIEEGKFGQDFKEKIFNLEGVEKQDRFIYQEHVRRTHAERIKYWILEENNPIYPNNIAIIDEIKKLISNADNMFRRDLALICESHHLSDLEDFEKYKPDQQYGPSKDEKVNLHYCALILRTADLLHITSDRTPSIEYNLINPSDPISQEEWAKQKSVKTVRVKTKKNSEGQFDETIIQDTLEVIALFEKDMGFFGLISYINYANSQLKENFRLNELANKTYGYNFNYPWKRIDDSSIETKDFEKKQFEFVLDQTKILDLLIGHTLYNDSSVVLRELTQNGIDASKLKKYELDKQGSNSYAPEIKISWSNKDRELSFMDNGTGMTLEIIQNHLLKVGSSRYQDENFIKNNPDFSSISRFGIGLLTCFLIANDIDIITKSSESDKAILLRIKKIHGKYLLKYLPVDKLPAEIKEHGTIIKLYVRTEVDLDNIESDLKKWILFPDCKMTFNDNGNEINIGYKKPSELLKEYLENAGYDFTDKNLKIKEVYHDGVTLAFALRYVEHWKEWNFLEYREHSRENMPPIGTCVEGIRVDFNTPGFQGRNLFAIVNSTGKNSPKTNVARSNIEITPEKEVLLTSIYNLYLQHISDEMENLIKQGFSITWAATEGNWLLKSFSQSNPYNKRDIKFEDLEIFEKELSNTKCILIENNNKRELKSINELKTINHFWTIDCASYSSADSLIKEVKSSNTSALSLLQSIFGDSDSNIGHIDNLLCNNNQSDKYIEKLIGENFQVNSIKIIPSQRRLDLKWSLSDKKIWEEINLMDDEPYRGHVSKCFIQLHDFDIDDSINQTAINSSNALFILKNSELNTYLVKLIEQLSDKTQEDKIALAKIVALLNSFFYYKNLDKSKIEELIESRFQRNNNRDLDKIVWNRVDKDELITTILKTDFIKYDTTVWFRRDMY</sequence>
<accession>A0AAU8RFX4</accession>
<dbReference type="Proteomes" id="UP000030786">
    <property type="component" value="Chromosome"/>
</dbReference>
<evidence type="ECO:0000259" key="5">
    <source>
        <dbReference type="Pfam" id="PF24391"/>
    </source>
</evidence>
<evidence type="ECO:0000256" key="3">
    <source>
        <dbReference type="ARBA" id="ARBA00022840"/>
    </source>
</evidence>
<dbReference type="Gene3D" id="3.30.565.10">
    <property type="entry name" value="Histidine kinase-like ATPase, C-terminal domain"/>
    <property type="match status" value="1"/>
</dbReference>
<dbReference type="Pfam" id="PF13589">
    <property type="entry name" value="HATPase_c_3"/>
    <property type="match status" value="1"/>
</dbReference>
<dbReference type="InterPro" id="IPR020575">
    <property type="entry name" value="Hsp90_N"/>
</dbReference>
<keyword evidence="2" id="KW-0547">Nucleotide-binding</keyword>
<feature type="domain" description="HD-CE" evidence="5">
    <location>
        <begin position="48"/>
        <end position="285"/>
    </location>
</feature>
<keyword evidence="3" id="KW-0067">ATP-binding</keyword>
<dbReference type="GO" id="GO:0005524">
    <property type="term" value="F:ATP binding"/>
    <property type="evidence" value="ECO:0007669"/>
    <property type="project" value="UniProtKB-KW"/>
</dbReference>
<evidence type="ECO:0000313" key="6">
    <source>
        <dbReference type="EMBL" id="AIZ42350.1"/>
    </source>
</evidence>